<dbReference type="OrthoDB" id="8300194at2759"/>
<dbReference type="Proteomes" id="UP000799324">
    <property type="component" value="Unassembled WGS sequence"/>
</dbReference>
<dbReference type="InterPro" id="IPR002575">
    <property type="entry name" value="Aminoglycoside_PTrfase"/>
</dbReference>
<dbReference type="InterPro" id="IPR051678">
    <property type="entry name" value="AGP_Transferase"/>
</dbReference>
<gene>
    <name evidence="2" type="ORF">K491DRAFT_709319</name>
</gene>
<accession>A0A6A6SHA4</accession>
<protein>
    <recommendedName>
        <fullName evidence="1">Aminoglycoside phosphotransferase domain-containing protein</fullName>
    </recommendedName>
</protein>
<feature type="domain" description="Aminoglycoside phosphotransferase" evidence="1">
    <location>
        <begin position="168"/>
        <end position="213"/>
    </location>
</feature>
<dbReference type="SUPFAM" id="SSF56112">
    <property type="entry name" value="Protein kinase-like (PK-like)"/>
    <property type="match status" value="1"/>
</dbReference>
<evidence type="ECO:0000259" key="1">
    <source>
        <dbReference type="Pfam" id="PF01636"/>
    </source>
</evidence>
<proteinExistence type="predicted"/>
<dbReference type="InterPro" id="IPR011009">
    <property type="entry name" value="Kinase-like_dom_sf"/>
</dbReference>
<evidence type="ECO:0000313" key="3">
    <source>
        <dbReference type="Proteomes" id="UP000799324"/>
    </source>
</evidence>
<keyword evidence="3" id="KW-1185">Reference proteome</keyword>
<evidence type="ECO:0000313" key="2">
    <source>
        <dbReference type="EMBL" id="KAF2647146.1"/>
    </source>
</evidence>
<dbReference type="PANTHER" id="PTHR21310">
    <property type="entry name" value="AMINOGLYCOSIDE PHOSPHOTRANSFERASE-RELATED-RELATED"/>
    <property type="match status" value="1"/>
</dbReference>
<dbReference type="Pfam" id="PF01636">
    <property type="entry name" value="APH"/>
    <property type="match status" value="1"/>
</dbReference>
<dbReference type="AlphaFoldDB" id="A0A6A6SHA4"/>
<sequence length="237" mass="27408">MTIRAYDYDAQHEGSESLAINNTFIKRSLALLALHTTSKFFRRKGHCVPISHHKILKTGYEMHVTEAVTMRYIAEHTSIPVPKVYCSFIYKSEDLASALMHISKPSLEKILSQLKDMIQELRALETPPGTGIESCVGGSLFDSRIPHGTPRFGPFRTTQDLHALRFDPFNIIVSGDKVVAIIDWEFSGWYPPYWEYTVAWFGKQTRTGWRDMLHSILDAYPEELEIERTRNKWWGEW</sequence>
<name>A0A6A6SHA4_9PLEO</name>
<dbReference type="PANTHER" id="PTHR21310:SF55">
    <property type="entry name" value="AMINOGLYCOSIDE PHOSPHOTRANSFERASE DOMAIN-CONTAINING PROTEIN"/>
    <property type="match status" value="1"/>
</dbReference>
<organism evidence="2 3">
    <name type="scientific">Lophiostoma macrostomum CBS 122681</name>
    <dbReference type="NCBI Taxonomy" id="1314788"/>
    <lineage>
        <taxon>Eukaryota</taxon>
        <taxon>Fungi</taxon>
        <taxon>Dikarya</taxon>
        <taxon>Ascomycota</taxon>
        <taxon>Pezizomycotina</taxon>
        <taxon>Dothideomycetes</taxon>
        <taxon>Pleosporomycetidae</taxon>
        <taxon>Pleosporales</taxon>
        <taxon>Lophiostomataceae</taxon>
        <taxon>Lophiostoma</taxon>
    </lineage>
</organism>
<reference evidence="2" key="1">
    <citation type="journal article" date="2020" name="Stud. Mycol.">
        <title>101 Dothideomycetes genomes: a test case for predicting lifestyles and emergence of pathogens.</title>
        <authorList>
            <person name="Haridas S."/>
            <person name="Albert R."/>
            <person name="Binder M."/>
            <person name="Bloem J."/>
            <person name="Labutti K."/>
            <person name="Salamov A."/>
            <person name="Andreopoulos B."/>
            <person name="Baker S."/>
            <person name="Barry K."/>
            <person name="Bills G."/>
            <person name="Bluhm B."/>
            <person name="Cannon C."/>
            <person name="Castanera R."/>
            <person name="Culley D."/>
            <person name="Daum C."/>
            <person name="Ezra D."/>
            <person name="Gonzalez J."/>
            <person name="Henrissat B."/>
            <person name="Kuo A."/>
            <person name="Liang C."/>
            <person name="Lipzen A."/>
            <person name="Lutzoni F."/>
            <person name="Magnuson J."/>
            <person name="Mondo S."/>
            <person name="Nolan M."/>
            <person name="Ohm R."/>
            <person name="Pangilinan J."/>
            <person name="Park H.-J."/>
            <person name="Ramirez L."/>
            <person name="Alfaro M."/>
            <person name="Sun H."/>
            <person name="Tritt A."/>
            <person name="Yoshinaga Y."/>
            <person name="Zwiers L.-H."/>
            <person name="Turgeon B."/>
            <person name="Goodwin S."/>
            <person name="Spatafora J."/>
            <person name="Crous P."/>
            <person name="Grigoriev I."/>
        </authorList>
    </citation>
    <scope>NUCLEOTIDE SEQUENCE</scope>
    <source>
        <strain evidence="2">CBS 122681</strain>
    </source>
</reference>
<dbReference type="EMBL" id="MU004675">
    <property type="protein sequence ID" value="KAF2647146.1"/>
    <property type="molecule type" value="Genomic_DNA"/>
</dbReference>